<reference evidence="9" key="1">
    <citation type="submission" date="2021-12" db="EMBL/GenBank/DDBJ databases">
        <authorList>
            <person name="King R."/>
        </authorList>
    </citation>
    <scope>NUCLEOTIDE SEQUENCE</scope>
</reference>
<accession>A0A9P0CB58</accession>
<feature type="compositionally biased region" description="Basic residues" evidence="7">
    <location>
        <begin position="56"/>
        <end position="65"/>
    </location>
</feature>
<dbReference type="Proteomes" id="UP001152759">
    <property type="component" value="Chromosome 3"/>
</dbReference>
<evidence type="ECO:0000313" key="9">
    <source>
        <dbReference type="EMBL" id="CAH0768359.1"/>
    </source>
</evidence>
<keyword evidence="10" id="KW-1185">Reference proteome</keyword>
<evidence type="ECO:0000256" key="2">
    <source>
        <dbReference type="ARBA" id="ARBA00022603"/>
    </source>
</evidence>
<dbReference type="InterPro" id="IPR039772">
    <property type="entry name" value="Bin3-like"/>
</dbReference>
<proteinExistence type="inferred from homology"/>
<dbReference type="GO" id="GO:0008173">
    <property type="term" value="F:RNA methyltransferase activity"/>
    <property type="evidence" value="ECO:0007669"/>
    <property type="project" value="UniProtKB-UniRule"/>
</dbReference>
<dbReference type="EC" id="2.1.1.-" evidence="6"/>
<sequence>MVFIFSHLAQNVLKMSAKVETVSQRETRAGRRAEKKEEKHVPKGGGRKPKFENENRHHKHGRKRSQSFSAGGNNKFLPPYKKRKKDCLHTQNFAPPTKFLLGGNICDPLNLNSLQDEEINKAMNAVTPKSSPLPTPKRRRPEVEAVVPQFSDDAYLMSGEDEAEYEAQLNISPIKRISRRKKKRPHKKSNSSSSLTALTTNISNGENVSKSDSETISPTATSGPFIVPRPVAQRAETVPKDTPDKEIEAARLVTDDQGANAEKQDSTECCDVASQNVKNKEEVATVKEEITPTPREEFIVPHHPPPRDHLRLSMESQPHDSAEKGWKSDIKDKIVSPVVPQPRITASKFRHMPGIRVEKVAKGQKTPKFNDKNARFHYGNYNRYYGYRNPHFETDPRIKCFTKRRELFFDKDVLDIGCNIGHITLTIARDFGARSIVGLDIDKKLIQVARTNIKHYINCVNSPSNPHFTPERNESIPSESTSAAPVSSTASSTTPLEAGPSTSTAPPELSTKQETTNFFPISMPIIYGPLQVPGTSSSHRKGFPHNVSFVQGNYVLDSDVLVSMEQPQFDVILCLSITKWIQLNWGDAGLKRAFKRMFAQLRPGGVLILEPQSWPSYKKKRNFTETMWKNYKEVKFFPHQYSTYLLSVVGFSKCEVMATPLHQSKGFQRPIKVYTKAITAPLLPPVTSSTGSENSSMQVEEKPGTTENTDKTANAS</sequence>
<evidence type="ECO:0000256" key="6">
    <source>
        <dbReference type="RuleBase" id="RU367087"/>
    </source>
</evidence>
<dbReference type="GO" id="GO:0008171">
    <property type="term" value="F:O-methyltransferase activity"/>
    <property type="evidence" value="ECO:0007669"/>
    <property type="project" value="UniProtKB-UniRule"/>
</dbReference>
<dbReference type="EMBL" id="OU963864">
    <property type="protein sequence ID" value="CAH0768359.1"/>
    <property type="molecule type" value="Genomic_DNA"/>
</dbReference>
<dbReference type="GO" id="GO:0040031">
    <property type="term" value="P:snRNA modification"/>
    <property type="evidence" value="ECO:0007669"/>
    <property type="project" value="TreeGrafter"/>
</dbReference>
<protein>
    <recommendedName>
        <fullName evidence="6">RNA methyltransferase</fullName>
        <ecNumber evidence="6">2.1.1.-</ecNumber>
    </recommendedName>
</protein>
<evidence type="ECO:0000256" key="3">
    <source>
        <dbReference type="ARBA" id="ARBA00022679"/>
    </source>
</evidence>
<dbReference type="InterPro" id="IPR024160">
    <property type="entry name" value="BIN3_SAM-bd_dom"/>
</dbReference>
<feature type="domain" description="Bin3-type SAM" evidence="8">
    <location>
        <begin position="395"/>
        <end position="679"/>
    </location>
</feature>
<dbReference type="CDD" id="cd02440">
    <property type="entry name" value="AdoMet_MTases"/>
    <property type="match status" value="1"/>
</dbReference>
<feature type="region of interest" description="Disordered" evidence="7">
    <location>
        <begin position="21"/>
        <end position="80"/>
    </location>
</feature>
<dbReference type="PROSITE" id="PS51515">
    <property type="entry name" value="BIN3_SAM"/>
    <property type="match status" value="1"/>
</dbReference>
<dbReference type="Gene3D" id="3.40.50.150">
    <property type="entry name" value="Vaccinia Virus protein VP39"/>
    <property type="match status" value="1"/>
</dbReference>
<feature type="compositionally biased region" description="Basic and acidic residues" evidence="7">
    <location>
        <begin position="699"/>
        <end position="710"/>
    </location>
</feature>
<evidence type="ECO:0000259" key="8">
    <source>
        <dbReference type="PROSITE" id="PS51515"/>
    </source>
</evidence>
<feature type="compositionally biased region" description="Polar residues" evidence="7">
    <location>
        <begin position="195"/>
        <end position="222"/>
    </location>
</feature>
<dbReference type="InterPro" id="IPR041698">
    <property type="entry name" value="Methyltransf_25"/>
</dbReference>
<dbReference type="Pfam" id="PF06859">
    <property type="entry name" value="Bin3"/>
    <property type="match status" value="1"/>
</dbReference>
<dbReference type="KEGG" id="btab:109044271"/>
<feature type="compositionally biased region" description="Basic residues" evidence="7">
    <location>
        <begin position="176"/>
        <end position="189"/>
    </location>
</feature>
<evidence type="ECO:0000256" key="4">
    <source>
        <dbReference type="ARBA" id="ARBA00022691"/>
    </source>
</evidence>
<evidence type="ECO:0000313" key="10">
    <source>
        <dbReference type="Proteomes" id="UP001152759"/>
    </source>
</evidence>
<keyword evidence="4 5" id="KW-0949">S-adenosyl-L-methionine</keyword>
<keyword evidence="2 6" id="KW-0489">Methyltransferase</keyword>
<dbReference type="SUPFAM" id="SSF53335">
    <property type="entry name" value="S-adenosyl-L-methionine-dependent methyltransferases"/>
    <property type="match status" value="1"/>
</dbReference>
<evidence type="ECO:0000256" key="1">
    <source>
        <dbReference type="ARBA" id="ARBA00008361"/>
    </source>
</evidence>
<name>A0A9P0CB58_BEMTA</name>
<evidence type="ECO:0000256" key="7">
    <source>
        <dbReference type="SAM" id="MobiDB-lite"/>
    </source>
</evidence>
<feature type="region of interest" description="Disordered" evidence="7">
    <location>
        <begin position="176"/>
        <end position="245"/>
    </location>
</feature>
<keyword evidence="3 6" id="KW-0808">Transferase</keyword>
<comment type="similarity">
    <text evidence="1 6">Belongs to the methyltransferase superfamily.</text>
</comment>
<feature type="region of interest" description="Disordered" evidence="7">
    <location>
        <begin position="464"/>
        <end position="511"/>
    </location>
</feature>
<feature type="compositionally biased region" description="Polar residues" evidence="7">
    <location>
        <begin position="686"/>
        <end position="698"/>
    </location>
</feature>
<feature type="region of interest" description="Disordered" evidence="7">
    <location>
        <begin position="685"/>
        <end position="716"/>
    </location>
</feature>
<feature type="compositionally biased region" description="Low complexity" evidence="7">
    <location>
        <begin position="477"/>
        <end position="495"/>
    </location>
</feature>
<gene>
    <name evidence="9" type="ORF">BEMITA_LOCUS5507</name>
</gene>
<feature type="compositionally biased region" description="Basic and acidic residues" evidence="7">
    <location>
        <begin position="23"/>
        <end position="41"/>
    </location>
</feature>
<dbReference type="GO" id="GO:0032259">
    <property type="term" value="P:methylation"/>
    <property type="evidence" value="ECO:0007669"/>
    <property type="project" value="UniProtKB-KW"/>
</dbReference>
<dbReference type="InterPro" id="IPR010675">
    <property type="entry name" value="Bin3_C"/>
</dbReference>
<dbReference type="PANTHER" id="PTHR12315">
    <property type="entry name" value="BICOID-INTERACTING PROTEIN RELATED"/>
    <property type="match status" value="1"/>
</dbReference>
<dbReference type="GO" id="GO:0017069">
    <property type="term" value="F:snRNA binding"/>
    <property type="evidence" value="ECO:0007669"/>
    <property type="project" value="TreeGrafter"/>
</dbReference>
<dbReference type="Pfam" id="PF13649">
    <property type="entry name" value="Methyltransf_25"/>
    <property type="match status" value="1"/>
</dbReference>
<dbReference type="InterPro" id="IPR029063">
    <property type="entry name" value="SAM-dependent_MTases_sf"/>
</dbReference>
<dbReference type="PANTHER" id="PTHR12315:SF0">
    <property type="entry name" value="7SK SNRNA METHYLPHOSPHATE CAPPING ENZYME"/>
    <property type="match status" value="1"/>
</dbReference>
<organism evidence="9 10">
    <name type="scientific">Bemisia tabaci</name>
    <name type="common">Sweetpotato whitefly</name>
    <name type="synonym">Aleurodes tabaci</name>
    <dbReference type="NCBI Taxonomy" id="7038"/>
    <lineage>
        <taxon>Eukaryota</taxon>
        <taxon>Metazoa</taxon>
        <taxon>Ecdysozoa</taxon>
        <taxon>Arthropoda</taxon>
        <taxon>Hexapoda</taxon>
        <taxon>Insecta</taxon>
        <taxon>Pterygota</taxon>
        <taxon>Neoptera</taxon>
        <taxon>Paraneoptera</taxon>
        <taxon>Hemiptera</taxon>
        <taxon>Sternorrhyncha</taxon>
        <taxon>Aleyrodoidea</taxon>
        <taxon>Aleyrodidae</taxon>
        <taxon>Aleyrodinae</taxon>
        <taxon>Bemisia</taxon>
    </lineage>
</organism>
<feature type="compositionally biased region" description="Polar residues" evidence="7">
    <location>
        <begin position="500"/>
        <end position="511"/>
    </location>
</feature>
<dbReference type="AlphaFoldDB" id="A0A9P0CB58"/>
<evidence type="ECO:0000256" key="5">
    <source>
        <dbReference type="PROSITE-ProRule" id="PRU00848"/>
    </source>
</evidence>